<dbReference type="PANTHER" id="PTHR30632">
    <property type="entry name" value="MOLYBDATE-BINDING PERIPLASMIC PROTEIN"/>
    <property type="match status" value="1"/>
</dbReference>
<dbReference type="InterPro" id="IPR050682">
    <property type="entry name" value="ModA/WtpA"/>
</dbReference>
<evidence type="ECO:0000313" key="1">
    <source>
        <dbReference type="EMBL" id="PHH05894.1"/>
    </source>
</evidence>
<dbReference type="Proteomes" id="UP000222768">
    <property type="component" value="Unassembled WGS sequence"/>
</dbReference>
<dbReference type="AlphaFoldDB" id="A0A855EVN1"/>
<dbReference type="Pfam" id="PF13531">
    <property type="entry name" value="SBP_bac_11"/>
    <property type="match status" value="1"/>
</dbReference>
<dbReference type="RefSeq" id="WP_032614100.1">
    <property type="nucleotide sequence ID" value="NZ_CP083630.1"/>
</dbReference>
<evidence type="ECO:0000313" key="2">
    <source>
        <dbReference type="Proteomes" id="UP000222768"/>
    </source>
</evidence>
<gene>
    <name evidence="1" type="ORF">CRX53_19110</name>
</gene>
<reference evidence="2" key="1">
    <citation type="submission" date="2017-09" db="EMBL/GenBank/DDBJ databases">
        <title>FDA dAtabase for Regulatory Grade micrObial Sequences (FDA-ARGOS): Supporting development and validation of Infectious Disease Dx tests.</title>
        <authorList>
            <person name="Minogue T."/>
            <person name="Wolcott M."/>
            <person name="Wasieloski L."/>
            <person name="Aguilar W."/>
            <person name="Moore D."/>
            <person name="Tallon L."/>
            <person name="Sadzewicz L."/>
            <person name="Ott S."/>
            <person name="Zhao X."/>
            <person name="Nagaraj S."/>
            <person name="Vavikolanu K."/>
            <person name="Aluvathingal J."/>
            <person name="Nadendla S."/>
            <person name="Sichtig H."/>
        </authorList>
    </citation>
    <scope>NUCLEOTIDE SEQUENCE [LARGE SCALE GENOMIC DNA]</scope>
    <source>
        <strain evidence="2">FDAARGOS_404</strain>
    </source>
</reference>
<dbReference type="EMBL" id="PDLK01000002">
    <property type="protein sequence ID" value="PHH05894.1"/>
    <property type="molecule type" value="Genomic_DNA"/>
</dbReference>
<name>A0A855EVN1_9ENTR</name>
<proteinExistence type="predicted"/>
<dbReference type="PANTHER" id="PTHR30632:SF0">
    <property type="entry name" value="SULFATE-BINDING PROTEIN"/>
    <property type="match status" value="1"/>
</dbReference>
<accession>A0A855EVN1</accession>
<dbReference type="SUPFAM" id="SSF53850">
    <property type="entry name" value="Periplasmic binding protein-like II"/>
    <property type="match status" value="1"/>
</dbReference>
<dbReference type="GO" id="GO:0030973">
    <property type="term" value="F:molybdate ion binding"/>
    <property type="evidence" value="ECO:0007669"/>
    <property type="project" value="TreeGrafter"/>
</dbReference>
<sequence>MRVLAAGSLRRVWPQLMAHFPEPVETQFGPAGLLWERIASGEACDLFASANLAHPQALHVMGRAQSVASFASNTLCLTVRSDVLRDSDDWLSVLTRDDLRIATSTAGADPSGDYTQTLFSRMGNAGEAVRKRAMALVGGRGSAPVPAGRLAAEWLIQDGQAEVLIGYASYAPALRAIAGLTVIDIPAHFNPRAEYACAVMTLQGQRLMAFLQSNTAQAILHQAGFLPAGTTG</sequence>
<dbReference type="GO" id="GO:0015689">
    <property type="term" value="P:molybdate ion transport"/>
    <property type="evidence" value="ECO:0007669"/>
    <property type="project" value="TreeGrafter"/>
</dbReference>
<comment type="caution">
    <text evidence="1">The sequence shown here is derived from an EMBL/GenBank/DDBJ whole genome shotgun (WGS) entry which is preliminary data.</text>
</comment>
<protein>
    <submittedName>
        <fullName evidence="1">Molybdenum ABC transporter substrate-binding protein</fullName>
    </submittedName>
</protein>
<organism evidence="1 2">
    <name type="scientific">Leclercia adecarboxylata</name>
    <dbReference type="NCBI Taxonomy" id="83655"/>
    <lineage>
        <taxon>Bacteria</taxon>
        <taxon>Pseudomonadati</taxon>
        <taxon>Pseudomonadota</taxon>
        <taxon>Gammaproteobacteria</taxon>
        <taxon>Enterobacterales</taxon>
        <taxon>Enterobacteriaceae</taxon>
        <taxon>Leclercia</taxon>
    </lineage>
</organism>
<dbReference type="NCBIfam" id="NF002918">
    <property type="entry name" value="PRK03537.1-4"/>
    <property type="match status" value="1"/>
</dbReference>
<dbReference type="Gene3D" id="3.40.190.10">
    <property type="entry name" value="Periplasmic binding protein-like II"/>
    <property type="match status" value="2"/>
</dbReference>